<protein>
    <submittedName>
        <fullName evidence="1">Uncharacterized protein</fullName>
    </submittedName>
</protein>
<gene>
    <name evidence="1" type="ORF">OCOJLMKI_3868</name>
</gene>
<keyword evidence="2" id="KW-1185">Reference proteome</keyword>
<evidence type="ECO:0000313" key="2">
    <source>
        <dbReference type="Proteomes" id="UP001055125"/>
    </source>
</evidence>
<name>A0ABQ4S4M4_9HYPH</name>
<dbReference type="Proteomes" id="UP001055125">
    <property type="component" value="Unassembled WGS sequence"/>
</dbReference>
<evidence type="ECO:0000313" key="1">
    <source>
        <dbReference type="EMBL" id="GJD96645.1"/>
    </source>
</evidence>
<accession>A0ABQ4S4M4</accession>
<sequence>MPGHANVLGHPVSQASSSILGWRDNVVPLVPLAPLGADQETNLDKDLSSSLDLIRQVAARTRKQQQDARCLVQRSQELAK</sequence>
<reference evidence="1" key="2">
    <citation type="submission" date="2021-08" db="EMBL/GenBank/DDBJ databases">
        <authorList>
            <person name="Tani A."/>
            <person name="Ola A."/>
            <person name="Ogura Y."/>
            <person name="Katsura K."/>
            <person name="Hayashi T."/>
        </authorList>
    </citation>
    <scope>NUCLEOTIDE SEQUENCE</scope>
    <source>
        <strain evidence="1">DSM 19015</strain>
    </source>
</reference>
<dbReference type="EMBL" id="BPQP01000065">
    <property type="protein sequence ID" value="GJD96645.1"/>
    <property type="molecule type" value="Genomic_DNA"/>
</dbReference>
<organism evidence="1 2">
    <name type="scientific">Methylobacterium iners</name>
    <dbReference type="NCBI Taxonomy" id="418707"/>
    <lineage>
        <taxon>Bacteria</taxon>
        <taxon>Pseudomonadati</taxon>
        <taxon>Pseudomonadota</taxon>
        <taxon>Alphaproteobacteria</taxon>
        <taxon>Hyphomicrobiales</taxon>
        <taxon>Methylobacteriaceae</taxon>
        <taxon>Methylobacterium</taxon>
    </lineage>
</organism>
<comment type="caution">
    <text evidence="1">The sequence shown here is derived from an EMBL/GenBank/DDBJ whole genome shotgun (WGS) entry which is preliminary data.</text>
</comment>
<proteinExistence type="predicted"/>
<reference evidence="1" key="1">
    <citation type="journal article" date="2021" name="Front. Microbiol.">
        <title>Comprehensive Comparative Genomics and Phenotyping of Methylobacterium Species.</title>
        <authorList>
            <person name="Alessa O."/>
            <person name="Ogura Y."/>
            <person name="Fujitani Y."/>
            <person name="Takami H."/>
            <person name="Hayashi T."/>
            <person name="Sahin N."/>
            <person name="Tani A."/>
        </authorList>
    </citation>
    <scope>NUCLEOTIDE SEQUENCE</scope>
    <source>
        <strain evidence="1">DSM 19015</strain>
    </source>
</reference>